<evidence type="ECO:0000256" key="17">
    <source>
        <dbReference type="ARBA" id="ARBA00023264"/>
    </source>
</evidence>
<evidence type="ECO:0000256" key="8">
    <source>
        <dbReference type="ARBA" id="ARBA00022475"/>
    </source>
</evidence>
<evidence type="ECO:0000256" key="15">
    <source>
        <dbReference type="ARBA" id="ARBA00023136"/>
    </source>
</evidence>
<evidence type="ECO:0000256" key="23">
    <source>
        <dbReference type="ARBA" id="ARBA00033406"/>
    </source>
</evidence>
<evidence type="ECO:0000313" key="25">
    <source>
        <dbReference type="EMBL" id="AGL62661.1"/>
    </source>
</evidence>
<dbReference type="GO" id="GO:0016024">
    <property type="term" value="P:CDP-diacylglycerol biosynthetic process"/>
    <property type="evidence" value="ECO:0007669"/>
    <property type="project" value="TreeGrafter"/>
</dbReference>
<feature type="transmembrane region" description="Helical" evidence="24">
    <location>
        <begin position="183"/>
        <end position="205"/>
    </location>
</feature>
<comment type="pathway">
    <text evidence="3">Phospholipid metabolism; CDP-diacylglycerol biosynthesis; CDP-diacylglycerol from sn-glycerol 3-phosphate: step 3/3.</text>
</comment>
<keyword evidence="12 25" id="KW-0548">Nucleotidyltransferase</keyword>
<protein>
    <recommendedName>
        <fullName evidence="7">Phosphatidate cytidylyltransferase</fullName>
        <ecNumber evidence="6">2.7.7.41</ecNumber>
    </recommendedName>
    <alternativeName>
        <fullName evidence="20">CDP-DAG synthase</fullName>
    </alternativeName>
    <alternativeName>
        <fullName evidence="22">CDP-DG synthase</fullName>
    </alternativeName>
    <alternativeName>
        <fullName evidence="18">CDP-diacylglycerol synthase</fullName>
    </alternativeName>
    <alternativeName>
        <fullName evidence="21">CDP-diglyceride pyrophosphorylase</fullName>
    </alternativeName>
    <alternativeName>
        <fullName evidence="23">CDP-diglyceride synthase</fullName>
    </alternativeName>
    <alternativeName>
        <fullName evidence="19">CTP:phosphatidate cytidylyltransferase</fullName>
    </alternativeName>
</protein>
<keyword evidence="16" id="KW-0594">Phospholipid biosynthesis</keyword>
<feature type="transmembrane region" description="Helical" evidence="24">
    <location>
        <begin position="83"/>
        <end position="104"/>
    </location>
</feature>
<evidence type="ECO:0000256" key="4">
    <source>
        <dbReference type="ARBA" id="ARBA00005189"/>
    </source>
</evidence>
<evidence type="ECO:0000256" key="12">
    <source>
        <dbReference type="ARBA" id="ARBA00022695"/>
    </source>
</evidence>
<evidence type="ECO:0000256" key="5">
    <source>
        <dbReference type="ARBA" id="ARBA00010185"/>
    </source>
</evidence>
<evidence type="ECO:0000256" key="24">
    <source>
        <dbReference type="SAM" id="Phobius"/>
    </source>
</evidence>
<keyword evidence="10 25" id="KW-0808">Transferase</keyword>
<evidence type="ECO:0000256" key="6">
    <source>
        <dbReference type="ARBA" id="ARBA00012487"/>
    </source>
</evidence>
<keyword evidence="13 24" id="KW-1133">Transmembrane helix</keyword>
<evidence type="ECO:0000256" key="3">
    <source>
        <dbReference type="ARBA" id="ARBA00005119"/>
    </source>
</evidence>
<evidence type="ECO:0000256" key="16">
    <source>
        <dbReference type="ARBA" id="ARBA00023209"/>
    </source>
</evidence>
<dbReference type="AlphaFoldDB" id="R4PZH3"/>
<evidence type="ECO:0000256" key="1">
    <source>
        <dbReference type="ARBA" id="ARBA00001698"/>
    </source>
</evidence>
<comment type="similarity">
    <text evidence="5">Belongs to the CDS family.</text>
</comment>
<feature type="transmembrane region" description="Helical" evidence="24">
    <location>
        <begin position="110"/>
        <end position="131"/>
    </location>
</feature>
<dbReference type="Proteomes" id="UP000013893">
    <property type="component" value="Chromosome"/>
</dbReference>
<evidence type="ECO:0000256" key="11">
    <source>
        <dbReference type="ARBA" id="ARBA00022692"/>
    </source>
</evidence>
<keyword evidence="8" id="KW-1003">Cell membrane</keyword>
<evidence type="ECO:0000256" key="13">
    <source>
        <dbReference type="ARBA" id="ARBA00022989"/>
    </source>
</evidence>
<keyword evidence="9" id="KW-0444">Lipid biosynthesis</keyword>
<keyword evidence="17" id="KW-1208">Phospholipid metabolism</keyword>
<feature type="transmembrane region" description="Helical" evidence="24">
    <location>
        <begin position="20"/>
        <end position="38"/>
    </location>
</feature>
<keyword evidence="11 24" id="KW-0812">Transmembrane</keyword>
<evidence type="ECO:0000313" key="26">
    <source>
        <dbReference type="Proteomes" id="UP000013893"/>
    </source>
</evidence>
<keyword evidence="26" id="KW-1185">Reference proteome</keyword>
<evidence type="ECO:0000256" key="14">
    <source>
        <dbReference type="ARBA" id="ARBA00023098"/>
    </source>
</evidence>
<comment type="catalytic activity">
    <reaction evidence="1">
        <text>a 1,2-diacyl-sn-glycero-3-phosphate + CTP + H(+) = a CDP-1,2-diacyl-sn-glycerol + diphosphate</text>
        <dbReference type="Rhea" id="RHEA:16229"/>
        <dbReference type="ChEBI" id="CHEBI:15378"/>
        <dbReference type="ChEBI" id="CHEBI:33019"/>
        <dbReference type="ChEBI" id="CHEBI:37563"/>
        <dbReference type="ChEBI" id="CHEBI:58332"/>
        <dbReference type="ChEBI" id="CHEBI:58608"/>
        <dbReference type="EC" id="2.7.7.41"/>
    </reaction>
</comment>
<evidence type="ECO:0000256" key="22">
    <source>
        <dbReference type="ARBA" id="ARBA00032743"/>
    </source>
</evidence>
<accession>R4PZH3</accession>
<evidence type="ECO:0000256" key="9">
    <source>
        <dbReference type="ARBA" id="ARBA00022516"/>
    </source>
</evidence>
<evidence type="ECO:0000256" key="10">
    <source>
        <dbReference type="ARBA" id="ARBA00022679"/>
    </source>
</evidence>
<evidence type="ECO:0000256" key="2">
    <source>
        <dbReference type="ARBA" id="ARBA00004651"/>
    </source>
</evidence>
<gene>
    <name evidence="25" type="ORF">L336_0962</name>
</gene>
<dbReference type="GO" id="GO:0004605">
    <property type="term" value="F:phosphatidate cytidylyltransferase activity"/>
    <property type="evidence" value="ECO:0007669"/>
    <property type="project" value="UniProtKB-EC"/>
</dbReference>
<evidence type="ECO:0000256" key="20">
    <source>
        <dbReference type="ARBA" id="ARBA00032253"/>
    </source>
</evidence>
<dbReference type="GO" id="GO:0005886">
    <property type="term" value="C:plasma membrane"/>
    <property type="evidence" value="ECO:0007669"/>
    <property type="project" value="UniProtKB-SubCell"/>
</dbReference>
<dbReference type="HOGENOM" id="CLU_037294_1_2_0"/>
<evidence type="ECO:0000256" key="7">
    <source>
        <dbReference type="ARBA" id="ARBA00019373"/>
    </source>
</evidence>
<dbReference type="PANTHER" id="PTHR46382:SF1">
    <property type="entry name" value="PHOSPHATIDATE CYTIDYLYLTRANSFERASE"/>
    <property type="match status" value="1"/>
</dbReference>
<dbReference type="PANTHER" id="PTHR46382">
    <property type="entry name" value="PHOSPHATIDATE CYTIDYLYLTRANSFERASE"/>
    <property type="match status" value="1"/>
</dbReference>
<evidence type="ECO:0000256" key="21">
    <source>
        <dbReference type="ARBA" id="ARBA00032396"/>
    </source>
</evidence>
<keyword evidence="14" id="KW-0443">Lipid metabolism</keyword>
<dbReference type="KEGG" id="saal:L336_0962"/>
<dbReference type="EC" id="2.7.7.41" evidence="6"/>
<evidence type="ECO:0000256" key="19">
    <source>
        <dbReference type="ARBA" id="ARBA00031825"/>
    </source>
</evidence>
<dbReference type="EMBL" id="CP005957">
    <property type="protein sequence ID" value="AGL62661.1"/>
    <property type="molecule type" value="Genomic_DNA"/>
</dbReference>
<comment type="subcellular location">
    <subcellularLocation>
        <location evidence="2">Cell membrane</location>
        <topology evidence="2">Multi-pass membrane protein</topology>
    </subcellularLocation>
</comment>
<dbReference type="RefSeq" id="WP_015642111.1">
    <property type="nucleotide sequence ID" value="NC_021219.1"/>
</dbReference>
<reference evidence="25 26" key="1">
    <citation type="journal article" date="2013" name="Nat. Biotechnol.">
        <title>Genome sequences of rare, uncultured bacteria obtained by differential coverage binning of multiple metagenomes.</title>
        <authorList>
            <person name="Albertsen M."/>
            <person name="Hugenholtz P."/>
            <person name="Skarshewski A."/>
            <person name="Nielsen K.L."/>
            <person name="Tyson G.W."/>
            <person name="Nielsen P.H."/>
        </authorList>
    </citation>
    <scope>NUCLEOTIDE SEQUENCE [LARGE SCALE GENOMIC DNA]</scope>
    <source>
        <strain evidence="25">TM71</strain>
    </source>
</reference>
<organism evidence="25 26">
    <name type="scientific">Candidatus Saccharimonas aalborgensis</name>
    <dbReference type="NCBI Taxonomy" id="1332188"/>
    <lineage>
        <taxon>Bacteria</taxon>
        <taxon>Candidatus Saccharimonadota</taxon>
        <taxon>Candidatus Saccharimonadia</taxon>
        <taxon>Candidatus Saccharimonadales</taxon>
        <taxon>Candidatus Saccharimonadaceae</taxon>
        <taxon>Candidatus Saccharimonas</taxon>
    </lineage>
</organism>
<sequence>MNKTQKPKLSGFRKKAAEGFLLGAVVISLFPWAITRWVVIPAVWLLLVLELANVSSWHNKLWDRLPWRARLLMDRPQCPGASNRILPLFVVMTTGLAVSILWLYSSWQFLLVLLINAVFTDVWAQVGGMLAKKRAIRQGRAAPKQFSPDSPNKTWVGVVSGLVGGALSGFVAAWVLVTFCGLGISWFAYPLMLGGPIVVVLGDLFESRLKREVEIKDLSRFFGSHGGACDRLDGLASYLATVALTIYALIYWPWWTWLLVAAWDAIVICELMRPRRRTT</sequence>
<proteinExistence type="inferred from homology"/>
<keyword evidence="15 24" id="KW-0472">Membrane</keyword>
<dbReference type="STRING" id="1332188.L336_0962"/>
<feature type="transmembrane region" description="Helical" evidence="24">
    <location>
        <begin position="154"/>
        <end position="177"/>
    </location>
</feature>
<comment type="pathway">
    <text evidence="4">Lipid metabolism.</text>
</comment>
<dbReference type="OrthoDB" id="9799199at2"/>
<name>R4PZH3_9BACT</name>
<evidence type="ECO:0000256" key="18">
    <source>
        <dbReference type="ARBA" id="ARBA00029893"/>
    </source>
</evidence>
<dbReference type="Pfam" id="PF01148">
    <property type="entry name" value="CTP_transf_1"/>
    <property type="match status" value="1"/>
</dbReference>